<reference evidence="2" key="1">
    <citation type="journal article" date="2020" name="Stud. Mycol.">
        <title>101 Dothideomycetes genomes: a test case for predicting lifestyles and emergence of pathogens.</title>
        <authorList>
            <person name="Haridas S."/>
            <person name="Albert R."/>
            <person name="Binder M."/>
            <person name="Bloem J."/>
            <person name="Labutti K."/>
            <person name="Salamov A."/>
            <person name="Andreopoulos B."/>
            <person name="Baker S."/>
            <person name="Barry K."/>
            <person name="Bills G."/>
            <person name="Bluhm B."/>
            <person name="Cannon C."/>
            <person name="Castanera R."/>
            <person name="Culley D."/>
            <person name="Daum C."/>
            <person name="Ezra D."/>
            <person name="Gonzalez J."/>
            <person name="Henrissat B."/>
            <person name="Kuo A."/>
            <person name="Liang C."/>
            <person name="Lipzen A."/>
            <person name="Lutzoni F."/>
            <person name="Magnuson J."/>
            <person name="Mondo S."/>
            <person name="Nolan M."/>
            <person name="Ohm R."/>
            <person name="Pangilinan J."/>
            <person name="Park H.-J."/>
            <person name="Ramirez L."/>
            <person name="Alfaro M."/>
            <person name="Sun H."/>
            <person name="Tritt A."/>
            <person name="Yoshinaga Y."/>
            <person name="Zwiers L.-H."/>
            <person name="Turgeon B."/>
            <person name="Goodwin S."/>
            <person name="Spatafora J."/>
            <person name="Crous P."/>
            <person name="Grigoriev I."/>
        </authorList>
    </citation>
    <scope>NUCLEOTIDE SEQUENCE</scope>
    <source>
        <strain evidence="2">ATCC 36951</strain>
    </source>
</reference>
<dbReference type="RefSeq" id="XP_033668711.1">
    <property type="nucleotide sequence ID" value="XM_033806120.1"/>
</dbReference>
<name>A0A6A6CPP1_ZASCE</name>
<dbReference type="Proteomes" id="UP000799537">
    <property type="component" value="Unassembled WGS sequence"/>
</dbReference>
<dbReference type="AlphaFoldDB" id="A0A6A6CPP1"/>
<proteinExistence type="predicted"/>
<feature type="compositionally biased region" description="Basic and acidic residues" evidence="1">
    <location>
        <begin position="94"/>
        <end position="104"/>
    </location>
</feature>
<evidence type="ECO:0000313" key="2">
    <source>
        <dbReference type="EMBL" id="KAF2167822.1"/>
    </source>
</evidence>
<keyword evidence="3" id="KW-1185">Reference proteome</keyword>
<sequence length="163" mass="17732">MASNTNTNTTNDHKVSSAASKAYSKIEPSTFGGFEAMEATIPANDAKPPQDHNDLLHDREHGSAQHQHKESLLGRLKSKLPGGGHSKGTLEPGTDGKEGKRESISDSGPYVFAFDPKQGKEVLQKNPHWPNEDTWKKEKETEGQWGFGSMMGQQNKDFGGTVG</sequence>
<organism evidence="2 3">
    <name type="scientific">Zasmidium cellare ATCC 36951</name>
    <dbReference type="NCBI Taxonomy" id="1080233"/>
    <lineage>
        <taxon>Eukaryota</taxon>
        <taxon>Fungi</taxon>
        <taxon>Dikarya</taxon>
        <taxon>Ascomycota</taxon>
        <taxon>Pezizomycotina</taxon>
        <taxon>Dothideomycetes</taxon>
        <taxon>Dothideomycetidae</taxon>
        <taxon>Mycosphaerellales</taxon>
        <taxon>Mycosphaerellaceae</taxon>
        <taxon>Zasmidium</taxon>
    </lineage>
</organism>
<protein>
    <submittedName>
        <fullName evidence="2">Uncharacterized protein</fullName>
    </submittedName>
</protein>
<feature type="compositionally biased region" description="Polar residues" evidence="1">
    <location>
        <begin position="1"/>
        <end position="10"/>
    </location>
</feature>
<feature type="compositionally biased region" description="Low complexity" evidence="1">
    <location>
        <begin position="16"/>
        <end position="25"/>
    </location>
</feature>
<dbReference type="GeneID" id="54559392"/>
<feature type="compositionally biased region" description="Basic and acidic residues" evidence="1">
    <location>
        <begin position="130"/>
        <end position="140"/>
    </location>
</feature>
<evidence type="ECO:0000313" key="3">
    <source>
        <dbReference type="Proteomes" id="UP000799537"/>
    </source>
</evidence>
<feature type="compositionally biased region" description="Basic and acidic residues" evidence="1">
    <location>
        <begin position="48"/>
        <end position="72"/>
    </location>
</feature>
<evidence type="ECO:0000256" key="1">
    <source>
        <dbReference type="SAM" id="MobiDB-lite"/>
    </source>
</evidence>
<accession>A0A6A6CPP1</accession>
<gene>
    <name evidence="2" type="ORF">M409DRAFT_21969</name>
</gene>
<dbReference type="EMBL" id="ML993592">
    <property type="protein sequence ID" value="KAF2167822.1"/>
    <property type="molecule type" value="Genomic_DNA"/>
</dbReference>
<feature type="region of interest" description="Disordered" evidence="1">
    <location>
        <begin position="1"/>
        <end position="140"/>
    </location>
</feature>
<dbReference type="OrthoDB" id="3842718at2759"/>